<comment type="similarity">
    <text evidence="2">Belongs to the bacterial solute-binding protein SsuA/TauA family.</text>
</comment>
<evidence type="ECO:0000313" key="5">
    <source>
        <dbReference type="EMBL" id="MDI5965575.1"/>
    </source>
</evidence>
<dbReference type="Gene3D" id="3.40.190.10">
    <property type="entry name" value="Periplasmic binding protein-like II"/>
    <property type="match status" value="2"/>
</dbReference>
<dbReference type="Pfam" id="PF09084">
    <property type="entry name" value="NMT1"/>
    <property type="match status" value="1"/>
</dbReference>
<name>A0ABT6W5C1_9ACTN</name>
<evidence type="ECO:0000313" key="6">
    <source>
        <dbReference type="Proteomes" id="UP001156398"/>
    </source>
</evidence>
<dbReference type="RefSeq" id="WP_271324322.1">
    <property type="nucleotide sequence ID" value="NZ_JAAGKO020000038.1"/>
</dbReference>
<keyword evidence="3" id="KW-0732">Signal</keyword>
<evidence type="ECO:0000256" key="3">
    <source>
        <dbReference type="ARBA" id="ARBA00022729"/>
    </source>
</evidence>
<dbReference type="PANTHER" id="PTHR30024">
    <property type="entry name" value="ALIPHATIC SULFONATES-BINDING PROTEIN-RELATED"/>
    <property type="match status" value="1"/>
</dbReference>
<proteinExistence type="inferred from homology"/>
<accession>A0ABT6W5C1</accession>
<dbReference type="Proteomes" id="UP001156398">
    <property type="component" value="Unassembled WGS sequence"/>
</dbReference>
<gene>
    <name evidence="5" type="ORF">POF43_023090</name>
</gene>
<evidence type="ECO:0000259" key="4">
    <source>
        <dbReference type="Pfam" id="PF09084"/>
    </source>
</evidence>
<dbReference type="EMBL" id="JAAGKO020000038">
    <property type="protein sequence ID" value="MDI5965575.1"/>
    <property type="molecule type" value="Genomic_DNA"/>
</dbReference>
<dbReference type="SUPFAM" id="SSF53850">
    <property type="entry name" value="Periplasmic binding protein-like II"/>
    <property type="match status" value="1"/>
</dbReference>
<sequence length="295" mass="31001">MSGTAYRLVIGLVSQAAMCVPLWIAESEGYLAAEAIATEHRVLQVTDRVTAALRDGEVAFALTTPEGAIADAVAGGPLRVVAGVCDRPPLNLVAQPSVRAVADLRGGTVGTTSLAEGTRHLAEAMLAAHGLAQPADYRFVLTGNHTERWRMLRSGELTAALQPIPFPQMARDAGFSDLGPVDRHVPDFAFVAVCGHAGFLGREPEVSAGFLRALLRGAAAFHRDPERWTALAAGMMGVPQEYARSALRAMADRGLVSRDLRMSPAALHGTAAILRRSGALPPPAPGVPQPEVALD</sequence>
<dbReference type="InterPro" id="IPR015168">
    <property type="entry name" value="SsuA/THI5"/>
</dbReference>
<dbReference type="PANTHER" id="PTHR30024:SF47">
    <property type="entry name" value="TAURINE-BINDING PERIPLASMIC PROTEIN"/>
    <property type="match status" value="1"/>
</dbReference>
<keyword evidence="6" id="KW-1185">Reference proteome</keyword>
<evidence type="ECO:0000256" key="2">
    <source>
        <dbReference type="ARBA" id="ARBA00010742"/>
    </source>
</evidence>
<protein>
    <submittedName>
        <fullName evidence="5">ABC transporter substrate-binding protein</fullName>
    </submittedName>
</protein>
<comment type="caution">
    <text evidence="5">The sequence shown here is derived from an EMBL/GenBank/DDBJ whole genome shotgun (WGS) entry which is preliminary data.</text>
</comment>
<comment type="subcellular location">
    <subcellularLocation>
        <location evidence="1">Periplasm</location>
    </subcellularLocation>
</comment>
<organism evidence="5 6">
    <name type="scientific">Streptantibioticus silvisoli</name>
    <dbReference type="NCBI Taxonomy" id="2705255"/>
    <lineage>
        <taxon>Bacteria</taxon>
        <taxon>Bacillati</taxon>
        <taxon>Actinomycetota</taxon>
        <taxon>Actinomycetes</taxon>
        <taxon>Kitasatosporales</taxon>
        <taxon>Streptomycetaceae</taxon>
        <taxon>Streptantibioticus</taxon>
    </lineage>
</organism>
<feature type="domain" description="SsuA/THI5-like" evidence="4">
    <location>
        <begin position="20"/>
        <end position="227"/>
    </location>
</feature>
<evidence type="ECO:0000256" key="1">
    <source>
        <dbReference type="ARBA" id="ARBA00004418"/>
    </source>
</evidence>
<reference evidence="5 6" key="1">
    <citation type="submission" date="2023-05" db="EMBL/GenBank/DDBJ databases">
        <title>Streptantibioticus silvisoli sp. nov., acidotolerant actinomycetes 1 from pine litter.</title>
        <authorList>
            <person name="Swiecimska M."/>
            <person name="Golinska P."/>
            <person name="Sangal V."/>
            <person name="Wachnowicz B."/>
            <person name="Goodfellow M."/>
        </authorList>
    </citation>
    <scope>NUCLEOTIDE SEQUENCE [LARGE SCALE GENOMIC DNA]</scope>
    <source>
        <strain evidence="5 6">SL54</strain>
    </source>
</reference>